<sequence length="23" mass="2451">MGLLYLLSYNGIKPGQSHMTVAG</sequence>
<reference evidence="1" key="1">
    <citation type="submission" date="2016-04" db="EMBL/GenBank/DDBJ databases">
        <authorList>
            <person name="Evans L.H."/>
            <person name="Alamgir A."/>
            <person name="Owens N."/>
            <person name="Weber N.D."/>
            <person name="Virtaneva K."/>
            <person name="Barbian K."/>
            <person name="Babar A."/>
            <person name="Rosenke K."/>
        </authorList>
    </citation>
    <scope>NUCLEOTIDE SEQUENCE</scope>
    <source>
        <strain evidence="1">86</strain>
    </source>
</reference>
<organism evidence="1">
    <name type="scientific">uncultured Eubacteriales bacterium</name>
    <dbReference type="NCBI Taxonomy" id="172733"/>
    <lineage>
        <taxon>Bacteria</taxon>
        <taxon>Bacillati</taxon>
        <taxon>Bacillota</taxon>
        <taxon>Clostridia</taxon>
        <taxon>Eubacteriales</taxon>
        <taxon>environmental samples</taxon>
    </lineage>
</organism>
<proteinExistence type="predicted"/>
<name>A0A212JS81_9FIRM</name>
<accession>A0A212JS81</accession>
<evidence type="ECO:0000313" key="1">
    <source>
        <dbReference type="EMBL" id="SBW02334.1"/>
    </source>
</evidence>
<dbReference type="EMBL" id="FLUN01000001">
    <property type="protein sequence ID" value="SBW02334.1"/>
    <property type="molecule type" value="Genomic_DNA"/>
</dbReference>
<protein>
    <submittedName>
        <fullName evidence="1">Uncharacterized protein</fullName>
    </submittedName>
</protein>
<gene>
    <name evidence="1" type="ORF">KL86CLO1_11630</name>
</gene>
<dbReference type="AlphaFoldDB" id="A0A212JS81"/>